<proteinExistence type="predicted"/>
<organism evidence="2">
    <name type="scientific">hydrothermal vent metagenome</name>
    <dbReference type="NCBI Taxonomy" id="652676"/>
    <lineage>
        <taxon>unclassified sequences</taxon>
        <taxon>metagenomes</taxon>
        <taxon>ecological metagenomes</taxon>
    </lineage>
</organism>
<dbReference type="InterPro" id="IPR005586">
    <property type="entry name" value="ABC_trans_aux"/>
</dbReference>
<sequence>MFRFYLLLIFILSAASCSLGGDPAPQDHFFRLPEIVLDVSEQSQKEIFENVVIKPVKASGLYHERAILFIEADKPLELQRYHYSFWASTPAELIHQALIQGLQSSGLAKLVSRNIFETRPDYIIDTRIVHFERLIDGNSASIHIALDVSLRSGDVAGQAWNKRYVVKKKLASMDMHTSAEAFGDGLKEISTRLKNDL</sequence>
<dbReference type="AlphaFoldDB" id="A0A3B0X5V1"/>
<dbReference type="Pfam" id="PF03886">
    <property type="entry name" value="ABC_trans_aux"/>
    <property type="match status" value="1"/>
</dbReference>
<dbReference type="PROSITE" id="PS51257">
    <property type="entry name" value="PROKAR_LIPOPROTEIN"/>
    <property type="match status" value="1"/>
</dbReference>
<evidence type="ECO:0000259" key="1">
    <source>
        <dbReference type="Pfam" id="PF03886"/>
    </source>
</evidence>
<feature type="domain" description="ABC-type transport auxiliary lipoprotein component" evidence="1">
    <location>
        <begin position="49"/>
        <end position="191"/>
    </location>
</feature>
<accession>A0A3B0X5V1</accession>
<dbReference type="Gene3D" id="3.40.50.10610">
    <property type="entry name" value="ABC-type transport auxiliary lipoprotein component"/>
    <property type="match status" value="1"/>
</dbReference>
<dbReference type="EMBL" id="UOFH01000104">
    <property type="protein sequence ID" value="VAW59763.1"/>
    <property type="molecule type" value="Genomic_DNA"/>
</dbReference>
<name>A0A3B0X5V1_9ZZZZ</name>
<dbReference type="SUPFAM" id="SSF159594">
    <property type="entry name" value="XCC0632-like"/>
    <property type="match status" value="1"/>
</dbReference>
<reference evidence="2" key="1">
    <citation type="submission" date="2018-06" db="EMBL/GenBank/DDBJ databases">
        <authorList>
            <person name="Zhirakovskaya E."/>
        </authorList>
    </citation>
    <scope>NUCLEOTIDE SEQUENCE</scope>
</reference>
<evidence type="ECO:0000313" key="2">
    <source>
        <dbReference type="EMBL" id="VAW59763.1"/>
    </source>
</evidence>
<protein>
    <recommendedName>
        <fullName evidence="1">ABC-type transport auxiliary lipoprotein component domain-containing protein</fullName>
    </recommendedName>
</protein>
<gene>
    <name evidence="2" type="ORF">MNBD_GAMMA08-650</name>
</gene>